<name>A0ABU6SNG8_9FABA</name>
<gene>
    <name evidence="1" type="ORF">PIB30_066991</name>
</gene>
<keyword evidence="2" id="KW-1185">Reference proteome</keyword>
<dbReference type="EMBL" id="JASCZI010061107">
    <property type="protein sequence ID" value="MED6137659.1"/>
    <property type="molecule type" value="Genomic_DNA"/>
</dbReference>
<proteinExistence type="predicted"/>
<accession>A0ABU6SNG8</accession>
<protein>
    <submittedName>
        <fullName evidence="1">Uncharacterized protein</fullName>
    </submittedName>
</protein>
<sequence>MDIYGELPNDEKVKVAALTQKPTCIQRMDVAATRMQHVGKIAAHFQRVEKDEDAACIPRVDACYPMQSDNTSLGNKRELRSLNASLALTLYISMVVLILKCVVSEFDVAKRFGEVREQGGLLLALVERWRPESHNFHFPVGE</sequence>
<dbReference type="Proteomes" id="UP001341840">
    <property type="component" value="Unassembled WGS sequence"/>
</dbReference>
<reference evidence="1 2" key="1">
    <citation type="journal article" date="2023" name="Plants (Basel)">
        <title>Bridging the Gap: Combining Genomics and Transcriptomics Approaches to Understand Stylosanthes scabra, an Orphan Legume from the Brazilian Caatinga.</title>
        <authorList>
            <person name="Ferreira-Neto J.R.C."/>
            <person name="da Silva M.D."/>
            <person name="Binneck E."/>
            <person name="de Melo N.F."/>
            <person name="da Silva R.H."/>
            <person name="de Melo A.L.T.M."/>
            <person name="Pandolfi V."/>
            <person name="Bustamante F.O."/>
            <person name="Brasileiro-Vidal A.C."/>
            <person name="Benko-Iseppon A.M."/>
        </authorList>
    </citation>
    <scope>NUCLEOTIDE SEQUENCE [LARGE SCALE GENOMIC DNA]</scope>
    <source>
        <tissue evidence="1">Leaves</tissue>
    </source>
</reference>
<evidence type="ECO:0000313" key="1">
    <source>
        <dbReference type="EMBL" id="MED6137659.1"/>
    </source>
</evidence>
<evidence type="ECO:0000313" key="2">
    <source>
        <dbReference type="Proteomes" id="UP001341840"/>
    </source>
</evidence>
<organism evidence="1 2">
    <name type="scientific">Stylosanthes scabra</name>
    <dbReference type="NCBI Taxonomy" id="79078"/>
    <lineage>
        <taxon>Eukaryota</taxon>
        <taxon>Viridiplantae</taxon>
        <taxon>Streptophyta</taxon>
        <taxon>Embryophyta</taxon>
        <taxon>Tracheophyta</taxon>
        <taxon>Spermatophyta</taxon>
        <taxon>Magnoliopsida</taxon>
        <taxon>eudicotyledons</taxon>
        <taxon>Gunneridae</taxon>
        <taxon>Pentapetalae</taxon>
        <taxon>rosids</taxon>
        <taxon>fabids</taxon>
        <taxon>Fabales</taxon>
        <taxon>Fabaceae</taxon>
        <taxon>Papilionoideae</taxon>
        <taxon>50 kb inversion clade</taxon>
        <taxon>dalbergioids sensu lato</taxon>
        <taxon>Dalbergieae</taxon>
        <taxon>Pterocarpus clade</taxon>
        <taxon>Stylosanthes</taxon>
    </lineage>
</organism>
<comment type="caution">
    <text evidence="1">The sequence shown here is derived from an EMBL/GenBank/DDBJ whole genome shotgun (WGS) entry which is preliminary data.</text>
</comment>